<evidence type="ECO:0000313" key="16">
    <source>
        <dbReference type="Proteomes" id="UP001225034"/>
    </source>
</evidence>
<gene>
    <name evidence="15" type="ORF">J2S05_000660</name>
</gene>
<protein>
    <recommendedName>
        <fullName evidence="3">histidine kinase</fullName>
        <ecNumber evidence="3">2.7.13.3</ecNumber>
    </recommendedName>
</protein>
<dbReference type="PRINTS" id="PR00344">
    <property type="entry name" value="BCTRLSENSOR"/>
</dbReference>
<dbReference type="SUPFAM" id="SSF55874">
    <property type="entry name" value="ATPase domain of HSP90 chaperone/DNA topoisomerase II/histidine kinase"/>
    <property type="match status" value="1"/>
</dbReference>
<feature type="transmembrane region" description="Helical" evidence="12">
    <location>
        <begin position="157"/>
        <end position="180"/>
    </location>
</feature>
<dbReference type="PANTHER" id="PTHR43047:SF72">
    <property type="entry name" value="OSMOSENSING HISTIDINE PROTEIN KINASE SLN1"/>
    <property type="match status" value="1"/>
</dbReference>
<reference evidence="15 16" key="1">
    <citation type="submission" date="2023-07" db="EMBL/GenBank/DDBJ databases">
        <title>Genomic Encyclopedia of Type Strains, Phase IV (KMG-IV): sequencing the most valuable type-strain genomes for metagenomic binning, comparative biology and taxonomic classification.</title>
        <authorList>
            <person name="Goeker M."/>
        </authorList>
    </citation>
    <scope>NUCLEOTIDE SEQUENCE [LARGE SCALE GENOMIC DNA]</scope>
    <source>
        <strain evidence="15 16">DSM 19154</strain>
    </source>
</reference>
<keyword evidence="7" id="KW-0547">Nucleotide-binding</keyword>
<dbReference type="PROSITE" id="PS50109">
    <property type="entry name" value="HIS_KIN"/>
    <property type="match status" value="1"/>
</dbReference>
<dbReference type="RefSeq" id="WP_306979884.1">
    <property type="nucleotide sequence ID" value="NZ_JAUSUA010000001.1"/>
</dbReference>
<dbReference type="PROSITE" id="PS50885">
    <property type="entry name" value="HAMP"/>
    <property type="match status" value="1"/>
</dbReference>
<dbReference type="CDD" id="cd00082">
    <property type="entry name" value="HisKA"/>
    <property type="match status" value="1"/>
</dbReference>
<dbReference type="EC" id="2.7.13.3" evidence="3"/>
<dbReference type="InterPro" id="IPR036097">
    <property type="entry name" value="HisK_dim/P_sf"/>
</dbReference>
<evidence type="ECO:0000256" key="3">
    <source>
        <dbReference type="ARBA" id="ARBA00012438"/>
    </source>
</evidence>
<comment type="subcellular location">
    <subcellularLocation>
        <location evidence="2">Cell membrane</location>
        <topology evidence="2">Multi-pass membrane protein</topology>
    </subcellularLocation>
</comment>
<dbReference type="Pfam" id="PF00512">
    <property type="entry name" value="HisKA"/>
    <property type="match status" value="1"/>
</dbReference>
<comment type="caution">
    <text evidence="15">The sequence shown here is derived from an EMBL/GenBank/DDBJ whole genome shotgun (WGS) entry which is preliminary data.</text>
</comment>
<feature type="transmembrane region" description="Helical" evidence="12">
    <location>
        <begin position="7"/>
        <end position="27"/>
    </location>
</feature>
<evidence type="ECO:0000256" key="11">
    <source>
        <dbReference type="ARBA" id="ARBA00023136"/>
    </source>
</evidence>
<dbReference type="InterPro" id="IPR003594">
    <property type="entry name" value="HATPase_dom"/>
</dbReference>
<organism evidence="15 16">
    <name type="scientific">Alkalicoccobacillus murimartini</name>
    <dbReference type="NCBI Taxonomy" id="171685"/>
    <lineage>
        <taxon>Bacteria</taxon>
        <taxon>Bacillati</taxon>
        <taxon>Bacillota</taxon>
        <taxon>Bacilli</taxon>
        <taxon>Bacillales</taxon>
        <taxon>Bacillaceae</taxon>
        <taxon>Alkalicoccobacillus</taxon>
    </lineage>
</organism>
<feature type="domain" description="HAMP" evidence="14">
    <location>
        <begin position="182"/>
        <end position="236"/>
    </location>
</feature>
<dbReference type="SMART" id="SM00387">
    <property type="entry name" value="HATPase_c"/>
    <property type="match status" value="1"/>
</dbReference>
<keyword evidence="9" id="KW-0067">ATP-binding</keyword>
<dbReference type="InterPro" id="IPR003660">
    <property type="entry name" value="HAMP_dom"/>
</dbReference>
<evidence type="ECO:0000256" key="4">
    <source>
        <dbReference type="ARBA" id="ARBA00022475"/>
    </source>
</evidence>
<name>A0ABT9YDS1_9BACI</name>
<evidence type="ECO:0000256" key="10">
    <source>
        <dbReference type="ARBA" id="ARBA00023012"/>
    </source>
</evidence>
<dbReference type="Gene3D" id="1.10.287.130">
    <property type="match status" value="1"/>
</dbReference>
<dbReference type="InterPro" id="IPR003661">
    <property type="entry name" value="HisK_dim/P_dom"/>
</dbReference>
<sequence>MSIRLNLYIILLVTAIVPFFVTLLFYVQLTNWYEREDSAEYLQALLRVTQISEFMKDRSQLVQQSDMLKQAVRSELHENEHMVVYSSSYNQLFSTNEGYTSGTVNVSKQVMSGLYELKSSGRLYTYKEPIRNEKGDILAYFALQIERTAVQEQTSQAYLFSILFFILAVGGTLTLVHFSLKKRMIKPINYILTEMQDIARGSESAHVESKLKQKNEMNQLIDGFENMNYRLAEAKKNEEEEVANQQRLIAAISHDLRTPLTSIRAYAEGMSDHQDKQDAYAKVILSKTEFMQKLINDLLSYSAIQATSFTLNLQEVEAEELAEILVDGYEEQSLDVSFSSEIFIEPAIVSCDVDRLIQVMDNLVMNAVRYSNEGGEVSILVTNKSKYLPSFVSYEPDQLYILVSDRGRGIPKEEQERIFSSFYQIEKERKQNNLSGVGLGLSICHELVQKHNGDMRVHSNGKGSTFYFSIPCSNHIQREENE</sequence>
<keyword evidence="5" id="KW-0597">Phosphoprotein</keyword>
<evidence type="ECO:0000256" key="9">
    <source>
        <dbReference type="ARBA" id="ARBA00022840"/>
    </source>
</evidence>
<dbReference type="Gene3D" id="6.10.340.10">
    <property type="match status" value="1"/>
</dbReference>
<evidence type="ECO:0000256" key="7">
    <source>
        <dbReference type="ARBA" id="ARBA00022741"/>
    </source>
</evidence>
<dbReference type="GO" id="GO:0016301">
    <property type="term" value="F:kinase activity"/>
    <property type="evidence" value="ECO:0007669"/>
    <property type="project" value="UniProtKB-KW"/>
</dbReference>
<dbReference type="SUPFAM" id="SSF47384">
    <property type="entry name" value="Homodimeric domain of signal transducing histidine kinase"/>
    <property type="match status" value="1"/>
</dbReference>
<accession>A0ABT9YDS1</accession>
<keyword evidence="16" id="KW-1185">Reference proteome</keyword>
<evidence type="ECO:0000256" key="5">
    <source>
        <dbReference type="ARBA" id="ARBA00022553"/>
    </source>
</evidence>
<keyword evidence="6" id="KW-0808">Transferase</keyword>
<dbReference type="SMART" id="SM00388">
    <property type="entry name" value="HisKA"/>
    <property type="match status" value="1"/>
</dbReference>
<keyword evidence="8 15" id="KW-0418">Kinase</keyword>
<evidence type="ECO:0000256" key="12">
    <source>
        <dbReference type="SAM" id="Phobius"/>
    </source>
</evidence>
<feature type="domain" description="Histidine kinase" evidence="13">
    <location>
        <begin position="251"/>
        <end position="474"/>
    </location>
</feature>
<keyword evidence="4" id="KW-1003">Cell membrane</keyword>
<dbReference type="PANTHER" id="PTHR43047">
    <property type="entry name" value="TWO-COMPONENT HISTIDINE PROTEIN KINASE"/>
    <property type="match status" value="1"/>
</dbReference>
<evidence type="ECO:0000313" key="15">
    <source>
        <dbReference type="EMBL" id="MDQ0205886.1"/>
    </source>
</evidence>
<dbReference type="Pfam" id="PF02518">
    <property type="entry name" value="HATPase_c"/>
    <property type="match status" value="1"/>
</dbReference>
<evidence type="ECO:0000256" key="1">
    <source>
        <dbReference type="ARBA" id="ARBA00000085"/>
    </source>
</evidence>
<dbReference type="InterPro" id="IPR036890">
    <property type="entry name" value="HATPase_C_sf"/>
</dbReference>
<comment type="catalytic activity">
    <reaction evidence="1">
        <text>ATP + protein L-histidine = ADP + protein N-phospho-L-histidine.</text>
        <dbReference type="EC" id="2.7.13.3"/>
    </reaction>
</comment>
<evidence type="ECO:0000256" key="2">
    <source>
        <dbReference type="ARBA" id="ARBA00004651"/>
    </source>
</evidence>
<dbReference type="Proteomes" id="UP001225034">
    <property type="component" value="Unassembled WGS sequence"/>
</dbReference>
<keyword evidence="12" id="KW-0812">Transmembrane</keyword>
<evidence type="ECO:0000259" key="14">
    <source>
        <dbReference type="PROSITE" id="PS50885"/>
    </source>
</evidence>
<keyword evidence="10" id="KW-0902">Two-component regulatory system</keyword>
<evidence type="ECO:0000256" key="6">
    <source>
        <dbReference type="ARBA" id="ARBA00022679"/>
    </source>
</evidence>
<dbReference type="EMBL" id="JAUSUA010000001">
    <property type="protein sequence ID" value="MDQ0205886.1"/>
    <property type="molecule type" value="Genomic_DNA"/>
</dbReference>
<keyword evidence="11 12" id="KW-0472">Membrane</keyword>
<keyword evidence="12" id="KW-1133">Transmembrane helix</keyword>
<evidence type="ECO:0000256" key="8">
    <source>
        <dbReference type="ARBA" id="ARBA00022777"/>
    </source>
</evidence>
<proteinExistence type="predicted"/>
<dbReference type="InterPro" id="IPR005467">
    <property type="entry name" value="His_kinase_dom"/>
</dbReference>
<evidence type="ECO:0000259" key="13">
    <source>
        <dbReference type="PROSITE" id="PS50109"/>
    </source>
</evidence>
<dbReference type="InterPro" id="IPR004358">
    <property type="entry name" value="Sig_transdc_His_kin-like_C"/>
</dbReference>
<dbReference type="Gene3D" id="3.30.565.10">
    <property type="entry name" value="Histidine kinase-like ATPase, C-terminal domain"/>
    <property type="match status" value="1"/>
</dbReference>